<dbReference type="SUPFAM" id="SSF58104">
    <property type="entry name" value="Methyl-accepting chemotaxis protein (MCP) signaling domain"/>
    <property type="match status" value="1"/>
</dbReference>
<dbReference type="OrthoDB" id="9765776at2"/>
<comment type="caution">
    <text evidence="8">The sequence shown here is derived from an EMBL/GenBank/DDBJ whole genome shotgun (WGS) entry which is preliminary data.</text>
</comment>
<feature type="transmembrane region" description="Helical" evidence="6">
    <location>
        <begin position="48"/>
        <end position="68"/>
    </location>
</feature>
<evidence type="ECO:0000256" key="1">
    <source>
        <dbReference type="ARBA" id="ARBA00004370"/>
    </source>
</evidence>
<dbReference type="PANTHER" id="PTHR43531">
    <property type="entry name" value="PROTEIN ICFG"/>
    <property type="match status" value="1"/>
</dbReference>
<dbReference type="InterPro" id="IPR004089">
    <property type="entry name" value="MCPsignal_dom"/>
</dbReference>
<dbReference type="GO" id="GO:0006935">
    <property type="term" value="P:chemotaxis"/>
    <property type="evidence" value="ECO:0007669"/>
    <property type="project" value="InterPro"/>
</dbReference>
<protein>
    <submittedName>
        <fullName evidence="8">Methyl-accepting chemotaxis protein</fullName>
    </submittedName>
</protein>
<accession>A0A2A4F4Y1</accession>
<dbReference type="PANTHER" id="PTHR43531:SF14">
    <property type="entry name" value="METHYL-ACCEPTING CHEMOTAXIS PROTEIN I-RELATED"/>
    <property type="match status" value="1"/>
</dbReference>
<keyword evidence="6" id="KW-0812">Transmembrane</keyword>
<dbReference type="CDD" id="cd11386">
    <property type="entry name" value="MCP_signal"/>
    <property type="match status" value="1"/>
</dbReference>
<dbReference type="FunFam" id="1.10.287.950:FF:000001">
    <property type="entry name" value="Methyl-accepting chemotaxis sensory transducer"/>
    <property type="match status" value="1"/>
</dbReference>
<keyword evidence="2" id="KW-0488">Methylation</keyword>
<evidence type="ECO:0000313" key="9">
    <source>
        <dbReference type="Proteomes" id="UP000218022"/>
    </source>
</evidence>
<dbReference type="AlphaFoldDB" id="A0A2A4F4Y1"/>
<evidence type="ECO:0000256" key="5">
    <source>
        <dbReference type="SAM" id="MobiDB-lite"/>
    </source>
</evidence>
<dbReference type="SMART" id="SM00283">
    <property type="entry name" value="MA"/>
    <property type="match status" value="1"/>
</dbReference>
<evidence type="ECO:0000256" key="4">
    <source>
        <dbReference type="PROSITE-ProRule" id="PRU00284"/>
    </source>
</evidence>
<dbReference type="Proteomes" id="UP000218022">
    <property type="component" value="Unassembled WGS sequence"/>
</dbReference>
<feature type="transmembrane region" description="Helical" evidence="6">
    <location>
        <begin position="224"/>
        <end position="247"/>
    </location>
</feature>
<dbReference type="InterPro" id="IPR051310">
    <property type="entry name" value="MCP_chemotaxis"/>
</dbReference>
<dbReference type="InterPro" id="IPR004090">
    <property type="entry name" value="Chemotax_Me-accpt_rcpt"/>
</dbReference>
<dbReference type="GO" id="GO:0004888">
    <property type="term" value="F:transmembrane signaling receptor activity"/>
    <property type="evidence" value="ECO:0007669"/>
    <property type="project" value="InterPro"/>
</dbReference>
<name>A0A2A4F4Y1_9BURK</name>
<feature type="region of interest" description="Disordered" evidence="5">
    <location>
        <begin position="1"/>
        <end position="36"/>
    </location>
</feature>
<evidence type="ECO:0000256" key="3">
    <source>
        <dbReference type="ARBA" id="ARBA00029447"/>
    </source>
</evidence>
<dbReference type="InterPro" id="IPR024478">
    <property type="entry name" value="HlyB_4HB_MCP"/>
</dbReference>
<proteinExistence type="inferred from homology"/>
<organism evidence="8 9">
    <name type="scientific">Paraburkholderia acidicola</name>
    <dbReference type="NCBI Taxonomy" id="1912599"/>
    <lineage>
        <taxon>Bacteria</taxon>
        <taxon>Pseudomonadati</taxon>
        <taxon>Pseudomonadota</taxon>
        <taxon>Betaproteobacteria</taxon>
        <taxon>Burkholderiales</taxon>
        <taxon>Burkholderiaceae</taxon>
        <taxon>Paraburkholderia</taxon>
    </lineage>
</organism>
<evidence type="ECO:0000256" key="2">
    <source>
        <dbReference type="ARBA" id="ARBA00022481"/>
    </source>
</evidence>
<dbReference type="PROSITE" id="PS50111">
    <property type="entry name" value="CHEMOTAXIS_TRANSDUC_2"/>
    <property type="match status" value="1"/>
</dbReference>
<keyword evidence="6" id="KW-0472">Membrane</keyword>
<feature type="domain" description="Methyl-accepting transducer" evidence="7">
    <location>
        <begin position="313"/>
        <end position="542"/>
    </location>
</feature>
<gene>
    <name evidence="8" type="ORF">BWP39_04060</name>
</gene>
<keyword evidence="4" id="KW-0807">Transducer</keyword>
<keyword evidence="6" id="KW-1133">Transmembrane helix</keyword>
<sequence length="559" mass="58299">MKAVSLGSQPGAGFVQKGEPAAGASQVSQPRVRSGQAKGMSVKTTLRLAFAVLLVGTLAIGVFSLTQISRLNGASRSIYDQGHVASRAAEEVRGYVLRASRAQKMLLTATTAKERDELGADIDKGLTAIGTELATLQRYSDPSDAKAVALQKTFTASVGVWSGHLRDFVKLVKAQPLDLSQMNWQVGTQDVSLLVETGKLEKLVDDLVAQRGTAAKATIDASAFIFHSSFVMIAGMTVALIVLAFAISEWVVRRLARQLGGEPVYAKEIASRIASGDLSNQIALGRHDTSSMLSALRDMQSGLSSTVSGIAASAEAIASASGEISMGNLDLSQRTEQQAMALERTASSMEELTSTVRQNADNAKQASTLAYNASAIAEKGGAVVGRVVETMGKINESAKSIGDIIGVIEGIAFQTNILALNAAVEAARAGEEGRGFSVVAGEVRNLAQRSAAAAKEIKTLINASVERVSNGSTLAQDAGQTMDEVVKAVKRVTDIMGEISAASAEQSAGIEEINLAVTQMDAGTQQNAALVEQATAAARSLDDQARALKQMVGKFSLGG</sequence>
<dbReference type="GO" id="GO:0007165">
    <property type="term" value="P:signal transduction"/>
    <property type="evidence" value="ECO:0007669"/>
    <property type="project" value="UniProtKB-KW"/>
</dbReference>
<evidence type="ECO:0000259" key="7">
    <source>
        <dbReference type="PROSITE" id="PS50111"/>
    </source>
</evidence>
<dbReference type="Pfam" id="PF00015">
    <property type="entry name" value="MCPsignal"/>
    <property type="match status" value="1"/>
</dbReference>
<evidence type="ECO:0000256" key="6">
    <source>
        <dbReference type="SAM" id="Phobius"/>
    </source>
</evidence>
<dbReference type="RefSeq" id="WP_096717104.1">
    <property type="nucleotide sequence ID" value="NZ_MTZV01000002.1"/>
</dbReference>
<dbReference type="Pfam" id="PF12729">
    <property type="entry name" value="4HB_MCP_1"/>
    <property type="match status" value="1"/>
</dbReference>
<dbReference type="Gene3D" id="1.10.287.950">
    <property type="entry name" value="Methyl-accepting chemotaxis protein"/>
    <property type="match status" value="1"/>
</dbReference>
<evidence type="ECO:0000313" key="8">
    <source>
        <dbReference type="EMBL" id="PCE27688.1"/>
    </source>
</evidence>
<dbReference type="EMBL" id="MTZV01000002">
    <property type="protein sequence ID" value="PCE27688.1"/>
    <property type="molecule type" value="Genomic_DNA"/>
</dbReference>
<comment type="subcellular location">
    <subcellularLocation>
        <location evidence="1">Membrane</location>
    </subcellularLocation>
</comment>
<reference evidence="8 9" key="1">
    <citation type="submission" date="2017-01" db="EMBL/GenBank/DDBJ databases">
        <title>Whole-Genome Shotgun Sequencing of Two beta-Proteobacterial Species in Search of the Bulgecin Biosynthetic Cluster.</title>
        <authorList>
            <person name="Horsman M.E."/>
            <person name="Marous D.R."/>
            <person name="Li R."/>
            <person name="Oliver R.A."/>
            <person name="Byun B."/>
            <person name="Emrich S.J."/>
            <person name="Boggess B."/>
            <person name="Townsend C.A."/>
            <person name="Mobashery S."/>
        </authorList>
    </citation>
    <scope>NUCLEOTIDE SEQUENCE [LARGE SCALE GENOMIC DNA]</scope>
    <source>
        <strain evidence="8 9">ATCC 31363</strain>
    </source>
</reference>
<dbReference type="GO" id="GO:0005886">
    <property type="term" value="C:plasma membrane"/>
    <property type="evidence" value="ECO:0007669"/>
    <property type="project" value="TreeGrafter"/>
</dbReference>
<comment type="similarity">
    <text evidence="3">Belongs to the methyl-accepting chemotaxis (MCP) protein family.</text>
</comment>
<dbReference type="PRINTS" id="PR00260">
    <property type="entry name" value="CHEMTRNSDUCR"/>
</dbReference>